<dbReference type="InterPro" id="IPR000259">
    <property type="entry name" value="Adhesion_dom_fimbrial"/>
</dbReference>
<dbReference type="Proteomes" id="UP000864563">
    <property type="component" value="Unassembled WGS sequence"/>
</dbReference>
<dbReference type="GeneID" id="92973118"/>
<sequence length="440" mass="47010">MNRVSGVIRSRLSVVAIALLSSGIVGSSYAGTRTGILNWNAYDTISPGQMAVTCTLTWSDLRPFQVPRTLVVDNTAPAGTVLHRWGYGEFADYQYNCTGGARGSDGYYVSSASAVIADVRAQGQYIEGPEGGGIVSPGGYVFSTSVQGIGLKIYATPYYHSDFSSESVRRWALTIYNAQGSAPYDSGVEYGTNTLNNGVFGIGFKTNSPRGSDSVNSNYYQFQDTSVSVSLRAELIKTGTITASDYGTPVSLSMRTSNNVFGATTSQTGDVYSAQEFSGSGITLASPACMLNNENYDVNMGDWVAYTWGGAVRTGNEKLVDISLKCTGAANNVYFRFEDAGTATASTDKNIRVYKSAGSGTDVVDGLEIELLYNGEHVDVDGITLTDTGTHGSYVSTNNSETQLYSSQSTARFTARFLQNGQISYLGPVTGKVNMWVTYE</sequence>
<accession>A0A8H9NV29</accession>
<feature type="domain" description="Fimbrial-type adhesion" evidence="1">
    <location>
        <begin position="285"/>
        <end position="439"/>
    </location>
</feature>
<dbReference type="Gene3D" id="2.60.40.1090">
    <property type="entry name" value="Fimbrial-type adhesion domain"/>
    <property type="match status" value="1"/>
</dbReference>
<dbReference type="GO" id="GO:0007155">
    <property type="term" value="P:cell adhesion"/>
    <property type="evidence" value="ECO:0007669"/>
    <property type="project" value="InterPro"/>
</dbReference>
<comment type="caution">
    <text evidence="2">The sequence shown here is derived from an EMBL/GenBank/DDBJ whole genome shotgun (WGS) entry which is preliminary data.</text>
</comment>
<dbReference type="Gene3D" id="2.60.40.3310">
    <property type="match status" value="1"/>
</dbReference>
<proteinExistence type="predicted"/>
<reference evidence="2" key="2">
    <citation type="submission" date="2020-11" db="EMBL/GenBank/DDBJ databases">
        <authorList>
            <consortium name="NCBI Pathogen Detection Project"/>
        </authorList>
    </citation>
    <scope>NUCLEOTIDE SEQUENCE</scope>
    <source>
        <strain evidence="2">YDC697-2</strain>
    </source>
</reference>
<dbReference type="Pfam" id="PF00419">
    <property type="entry name" value="Fimbrial"/>
    <property type="match status" value="1"/>
</dbReference>
<dbReference type="EMBL" id="DACSDU010000008">
    <property type="protein sequence ID" value="HAT1586049.1"/>
    <property type="molecule type" value="Genomic_DNA"/>
</dbReference>
<reference evidence="2" key="1">
    <citation type="journal article" date="2018" name="Genome Biol.">
        <title>SKESA: strategic k-mer extension for scrupulous assemblies.</title>
        <authorList>
            <person name="Souvorov A."/>
            <person name="Agarwala R."/>
            <person name="Lipman D.J."/>
        </authorList>
    </citation>
    <scope>NUCLEOTIDE SEQUENCE</scope>
    <source>
        <strain evidence="2">YDC697-2</strain>
    </source>
</reference>
<dbReference type="KEGG" id="cfar:CI104_13675"/>
<protein>
    <submittedName>
        <fullName evidence="2">Fimbrial protein</fullName>
    </submittedName>
</protein>
<dbReference type="OrthoDB" id="6829132at2"/>
<gene>
    <name evidence="2" type="ORF">I8Y00_002396</name>
</gene>
<organism evidence="2">
    <name type="scientific">Citrobacter farmeri</name>
    <dbReference type="NCBI Taxonomy" id="67824"/>
    <lineage>
        <taxon>Bacteria</taxon>
        <taxon>Pseudomonadati</taxon>
        <taxon>Pseudomonadota</taxon>
        <taxon>Gammaproteobacteria</taxon>
        <taxon>Enterobacterales</taxon>
        <taxon>Enterobacteriaceae</taxon>
        <taxon>Citrobacter</taxon>
    </lineage>
</organism>
<evidence type="ECO:0000259" key="1">
    <source>
        <dbReference type="Pfam" id="PF00419"/>
    </source>
</evidence>
<dbReference type="RefSeq" id="WP_084196564.1">
    <property type="nucleotide sequence ID" value="NZ_CABMNX010000001.1"/>
</dbReference>
<dbReference type="InterPro" id="IPR008966">
    <property type="entry name" value="Adhesion_dom_sf"/>
</dbReference>
<name>A0A8H9NV29_9ENTR</name>
<dbReference type="GO" id="GO:0009289">
    <property type="term" value="C:pilus"/>
    <property type="evidence" value="ECO:0007669"/>
    <property type="project" value="InterPro"/>
</dbReference>
<dbReference type="AlphaFoldDB" id="A0A8H9NV29"/>
<evidence type="ECO:0000313" key="2">
    <source>
        <dbReference type="EMBL" id="HAT1586049.1"/>
    </source>
</evidence>
<dbReference type="SUPFAM" id="SSF49401">
    <property type="entry name" value="Bacterial adhesins"/>
    <property type="match status" value="1"/>
</dbReference>
<dbReference type="InterPro" id="IPR036937">
    <property type="entry name" value="Adhesion_dom_fimbrial_sf"/>
</dbReference>